<organism evidence="2 3">
    <name type="scientific">Epilithonimonas ginsengisoli</name>
    <dbReference type="NCBI Taxonomy" id="1245592"/>
    <lineage>
        <taxon>Bacteria</taxon>
        <taxon>Pseudomonadati</taxon>
        <taxon>Bacteroidota</taxon>
        <taxon>Flavobacteriia</taxon>
        <taxon>Flavobacteriales</taxon>
        <taxon>Weeksellaceae</taxon>
        <taxon>Chryseobacterium group</taxon>
        <taxon>Epilithonimonas</taxon>
    </lineage>
</organism>
<dbReference type="RefSeq" id="WP_063969492.1">
    <property type="nucleotide sequence ID" value="NZ_JAMXLT020000023.1"/>
</dbReference>
<gene>
    <name evidence="2" type="ORF">NG800_013035</name>
</gene>
<evidence type="ECO:0000313" key="3">
    <source>
        <dbReference type="Proteomes" id="UP001204439"/>
    </source>
</evidence>
<comment type="caution">
    <text evidence="2">The sequence shown here is derived from an EMBL/GenBank/DDBJ whole genome shotgun (WGS) entry which is preliminary data.</text>
</comment>
<dbReference type="Proteomes" id="UP001204439">
    <property type="component" value="Unassembled WGS sequence"/>
</dbReference>
<dbReference type="EMBL" id="JAMXLT020000023">
    <property type="protein sequence ID" value="MDW8549843.1"/>
    <property type="molecule type" value="Genomic_DNA"/>
</dbReference>
<feature type="region of interest" description="Disordered" evidence="1">
    <location>
        <begin position="37"/>
        <end position="56"/>
    </location>
</feature>
<evidence type="ECO:0000313" key="2">
    <source>
        <dbReference type="EMBL" id="MDW8549843.1"/>
    </source>
</evidence>
<protein>
    <recommendedName>
        <fullName evidence="4">Peptidase C39-like domain-containing protein</fullName>
    </recommendedName>
</protein>
<name>A0ABU4JJX3_9FLAO</name>
<evidence type="ECO:0008006" key="4">
    <source>
        <dbReference type="Google" id="ProtNLM"/>
    </source>
</evidence>
<keyword evidence="3" id="KW-1185">Reference proteome</keyword>
<evidence type="ECO:0000256" key="1">
    <source>
        <dbReference type="SAM" id="MobiDB-lite"/>
    </source>
</evidence>
<reference evidence="2 3" key="1">
    <citation type="submission" date="2023-11" db="EMBL/GenBank/DDBJ databases">
        <title>First isolation, identification, and characterization of non-pathogenic Epilithonimonas ginsengisoli isolated from diseased farmed rainbow trout (Oncorhynchus mykiss) in Chile.</title>
        <authorList>
            <person name="Miranda C.D."/>
            <person name="Irgang R."/>
            <person name="Concha C."/>
            <person name="Rojas R."/>
            <person name="Avendano R."/>
        </authorList>
    </citation>
    <scope>NUCLEOTIDE SEQUENCE [LARGE SCALE GENOMIC DNA]</scope>
    <source>
        <strain evidence="2 3">FP99</strain>
    </source>
</reference>
<sequence length="436" mass="49545">MAEQNKTGQIQIFAKNIRGNASGGILAESRYTRNTAGGRHVQNGGGGVNNGNNRARKSIEETRVKTIECTTELDDGSANDGSRTGLQKGVLYNKSYTFQVKEFTNGEPKNPNSIKWALSYTDPETGQHTENILINKNFTGKQISINFSSTGYCGRNLEMKAYISEADSEGKLPIFMHNRFRWFDGKIINDEIKLRVDDGKPWLINQSGTSLCGMACLFYLFARDRSAQYQQFAKELFRTGEATCNQYTAKPADVVLNKNPNDSDYPKHWVQALNKYVIMPYVDYVTMASVRNTENGFYKGGDEEFWAINWPNVMTGLSEDLLGYSEVKSNGTYNPIKKSTYYHKPTTWKIIEDINKQIADGYKIILMIDSDLISPDEDNIWNMFQLEYHWVVLETPIFALPNLNAAGETFYKIDFKVYSWGGNTYYLNDLSLWNIS</sequence>
<accession>A0ABU4JJX3</accession>
<proteinExistence type="predicted"/>